<dbReference type="AlphaFoldDB" id="A0A512HPL6"/>
<feature type="transmembrane region" description="Helical" evidence="6">
    <location>
        <begin position="156"/>
        <end position="178"/>
    </location>
</feature>
<feature type="transmembrane region" description="Helical" evidence="6">
    <location>
        <begin position="279"/>
        <end position="297"/>
    </location>
</feature>
<dbReference type="PANTHER" id="PTHR32322:SF2">
    <property type="entry name" value="EAMA DOMAIN-CONTAINING PROTEIN"/>
    <property type="match status" value="1"/>
</dbReference>
<dbReference type="RefSeq" id="WP_147182195.1">
    <property type="nucleotide sequence ID" value="NZ_BJZP01000038.1"/>
</dbReference>
<evidence type="ECO:0000256" key="6">
    <source>
        <dbReference type="SAM" id="Phobius"/>
    </source>
</evidence>
<gene>
    <name evidence="8" type="primary">yedA</name>
    <name evidence="8" type="ORF">RNA01_43130</name>
</gene>
<feature type="transmembrane region" description="Helical" evidence="6">
    <location>
        <begin position="253"/>
        <end position="273"/>
    </location>
</feature>
<feature type="transmembrane region" description="Helical" evidence="6">
    <location>
        <begin position="190"/>
        <end position="209"/>
    </location>
</feature>
<sequence length="313" mass="33184">MNSTTTSERRSGDYIHLFMIYVIWATGYLAMKIGMSGPNAFGIFQLQSLRLFLGGGILTVIAYLSGRLSRPGRREIAICTVSAALFWILANGGALVAVRELPSGLVVMAMGTIPLWTALFQRLFSRGSGGSAIALLVGFAGLVLILFPTLPLGGQSFHISTLAKAALIFAPIAWVTATRLQPSLQKSMDPIAAAGMQLLIGGLIALALAELTGASWPSPPSTSSIVALLYLAIFASAIAFFSYVRATSLFPTSVVSAFAYVNPLVGVFLGWLLLNERPALISLGGMALVIVSVILTLRQGRQQQHQVSENNNA</sequence>
<comment type="subcellular location">
    <subcellularLocation>
        <location evidence="1">Membrane</location>
        <topology evidence="1">Multi-pass membrane protein</topology>
    </subcellularLocation>
</comment>
<feature type="transmembrane region" description="Helical" evidence="6">
    <location>
        <begin position="12"/>
        <end position="31"/>
    </location>
</feature>
<evidence type="ECO:0000256" key="2">
    <source>
        <dbReference type="ARBA" id="ARBA00007362"/>
    </source>
</evidence>
<evidence type="ECO:0000313" key="8">
    <source>
        <dbReference type="EMBL" id="GEO87381.1"/>
    </source>
</evidence>
<dbReference type="InterPro" id="IPR050638">
    <property type="entry name" value="AA-Vitamin_Transporters"/>
</dbReference>
<organism evidence="8 9">
    <name type="scientific">Ciceribacter naphthalenivorans</name>
    <dbReference type="NCBI Taxonomy" id="1118451"/>
    <lineage>
        <taxon>Bacteria</taxon>
        <taxon>Pseudomonadati</taxon>
        <taxon>Pseudomonadota</taxon>
        <taxon>Alphaproteobacteria</taxon>
        <taxon>Hyphomicrobiales</taxon>
        <taxon>Rhizobiaceae</taxon>
        <taxon>Ciceribacter</taxon>
    </lineage>
</organism>
<accession>A0A512HPL6</accession>
<evidence type="ECO:0000313" key="9">
    <source>
        <dbReference type="Proteomes" id="UP000321717"/>
    </source>
</evidence>
<evidence type="ECO:0000256" key="5">
    <source>
        <dbReference type="ARBA" id="ARBA00023136"/>
    </source>
</evidence>
<comment type="similarity">
    <text evidence="2">Belongs to the EamA transporter family.</text>
</comment>
<protein>
    <submittedName>
        <fullName evidence="8">Drug/metabolite exporter YedA</fullName>
    </submittedName>
</protein>
<proteinExistence type="inferred from homology"/>
<feature type="transmembrane region" description="Helical" evidence="6">
    <location>
        <begin position="132"/>
        <end position="150"/>
    </location>
</feature>
<dbReference type="Pfam" id="PF00892">
    <property type="entry name" value="EamA"/>
    <property type="match status" value="1"/>
</dbReference>
<feature type="transmembrane region" description="Helical" evidence="6">
    <location>
        <begin position="76"/>
        <end position="97"/>
    </location>
</feature>
<keyword evidence="9" id="KW-1185">Reference proteome</keyword>
<evidence type="ECO:0000256" key="3">
    <source>
        <dbReference type="ARBA" id="ARBA00022692"/>
    </source>
</evidence>
<dbReference type="OrthoDB" id="9812547at2"/>
<keyword evidence="5 6" id="KW-0472">Membrane</keyword>
<dbReference type="GO" id="GO:0016020">
    <property type="term" value="C:membrane"/>
    <property type="evidence" value="ECO:0007669"/>
    <property type="project" value="UniProtKB-SubCell"/>
</dbReference>
<keyword evidence="3 6" id="KW-0812">Transmembrane</keyword>
<name>A0A512HPL6_9HYPH</name>
<evidence type="ECO:0000256" key="4">
    <source>
        <dbReference type="ARBA" id="ARBA00022989"/>
    </source>
</evidence>
<dbReference type="InterPro" id="IPR000620">
    <property type="entry name" value="EamA_dom"/>
</dbReference>
<dbReference type="EMBL" id="BJZP01000038">
    <property type="protein sequence ID" value="GEO87381.1"/>
    <property type="molecule type" value="Genomic_DNA"/>
</dbReference>
<dbReference type="PANTHER" id="PTHR32322">
    <property type="entry name" value="INNER MEMBRANE TRANSPORTER"/>
    <property type="match status" value="1"/>
</dbReference>
<dbReference type="Gene3D" id="1.10.3730.20">
    <property type="match status" value="1"/>
</dbReference>
<feature type="domain" description="EamA" evidence="7">
    <location>
        <begin position="166"/>
        <end position="297"/>
    </location>
</feature>
<evidence type="ECO:0000256" key="1">
    <source>
        <dbReference type="ARBA" id="ARBA00004141"/>
    </source>
</evidence>
<dbReference type="Proteomes" id="UP000321717">
    <property type="component" value="Unassembled WGS sequence"/>
</dbReference>
<keyword evidence="4 6" id="KW-1133">Transmembrane helix</keyword>
<evidence type="ECO:0000259" key="7">
    <source>
        <dbReference type="Pfam" id="PF00892"/>
    </source>
</evidence>
<dbReference type="SUPFAM" id="SSF103481">
    <property type="entry name" value="Multidrug resistance efflux transporter EmrE"/>
    <property type="match status" value="1"/>
</dbReference>
<feature type="transmembrane region" description="Helical" evidence="6">
    <location>
        <begin position="103"/>
        <end position="120"/>
    </location>
</feature>
<feature type="transmembrane region" description="Helical" evidence="6">
    <location>
        <begin position="43"/>
        <end position="64"/>
    </location>
</feature>
<feature type="transmembrane region" description="Helical" evidence="6">
    <location>
        <begin position="221"/>
        <end position="241"/>
    </location>
</feature>
<comment type="caution">
    <text evidence="8">The sequence shown here is derived from an EMBL/GenBank/DDBJ whole genome shotgun (WGS) entry which is preliminary data.</text>
</comment>
<reference evidence="8 9" key="1">
    <citation type="submission" date="2019-07" db="EMBL/GenBank/DDBJ databases">
        <title>Whole genome shotgun sequence of Rhizobium naphthalenivorans NBRC 107585.</title>
        <authorList>
            <person name="Hosoyama A."/>
            <person name="Uohara A."/>
            <person name="Ohji S."/>
            <person name="Ichikawa N."/>
        </authorList>
    </citation>
    <scope>NUCLEOTIDE SEQUENCE [LARGE SCALE GENOMIC DNA]</scope>
    <source>
        <strain evidence="8 9">NBRC 107585</strain>
    </source>
</reference>
<dbReference type="InterPro" id="IPR037185">
    <property type="entry name" value="EmrE-like"/>
</dbReference>